<proteinExistence type="predicted"/>
<dbReference type="EMBL" id="HACG01039638">
    <property type="protein sequence ID" value="CEK86503.1"/>
    <property type="molecule type" value="Transcribed_RNA"/>
</dbReference>
<protein>
    <submittedName>
        <fullName evidence="2">Uncharacterized protein</fullName>
    </submittedName>
</protein>
<feature type="non-terminal residue" evidence="2">
    <location>
        <position position="1"/>
    </location>
</feature>
<evidence type="ECO:0000313" key="1">
    <source>
        <dbReference type="EMBL" id="CEK86502.1"/>
    </source>
</evidence>
<evidence type="ECO:0000313" key="2">
    <source>
        <dbReference type="EMBL" id="CEK86503.1"/>
    </source>
</evidence>
<name>A0A0B7B0H0_9EUPU</name>
<sequence>IRRSKGVGLKTKLRLYPSKILVSILSSSELDHNSRVPCSNSAAGSMEANLFL</sequence>
<dbReference type="AlphaFoldDB" id="A0A0B7B0H0"/>
<reference evidence="2" key="1">
    <citation type="submission" date="2014-12" db="EMBL/GenBank/DDBJ databases">
        <title>Insight into the proteome of Arion vulgaris.</title>
        <authorList>
            <person name="Aradska J."/>
            <person name="Bulat T."/>
            <person name="Smidak R."/>
            <person name="Sarate P."/>
            <person name="Gangsoo J."/>
            <person name="Sialana F."/>
            <person name="Bilban M."/>
            <person name="Lubec G."/>
        </authorList>
    </citation>
    <scope>NUCLEOTIDE SEQUENCE</scope>
    <source>
        <tissue evidence="2">Skin</tissue>
    </source>
</reference>
<dbReference type="EMBL" id="HACG01039637">
    <property type="protein sequence ID" value="CEK86502.1"/>
    <property type="molecule type" value="Transcribed_RNA"/>
</dbReference>
<gene>
    <name evidence="2" type="primary">ORF154140</name>
    <name evidence="1" type="synonym">ORF154134</name>
</gene>
<organism evidence="2">
    <name type="scientific">Arion vulgaris</name>
    <dbReference type="NCBI Taxonomy" id="1028688"/>
    <lineage>
        <taxon>Eukaryota</taxon>
        <taxon>Metazoa</taxon>
        <taxon>Spiralia</taxon>
        <taxon>Lophotrochozoa</taxon>
        <taxon>Mollusca</taxon>
        <taxon>Gastropoda</taxon>
        <taxon>Heterobranchia</taxon>
        <taxon>Euthyneura</taxon>
        <taxon>Panpulmonata</taxon>
        <taxon>Eupulmonata</taxon>
        <taxon>Stylommatophora</taxon>
        <taxon>Helicina</taxon>
        <taxon>Arionoidea</taxon>
        <taxon>Arionidae</taxon>
        <taxon>Arion</taxon>
    </lineage>
</organism>
<accession>A0A0B7B0H0</accession>